<reference evidence="13" key="1">
    <citation type="submission" date="2023-07" db="EMBL/GenBank/DDBJ databases">
        <title>draft genome sequence of fig (Ficus carica).</title>
        <authorList>
            <person name="Takahashi T."/>
            <person name="Nishimura K."/>
        </authorList>
    </citation>
    <scope>NUCLEOTIDE SEQUENCE</scope>
</reference>
<evidence type="ECO:0000256" key="4">
    <source>
        <dbReference type="ARBA" id="ARBA00022692"/>
    </source>
</evidence>
<sequence>MLLKCLARKSQAIKLPEPPGAWPLIGHLPLLGGKLPVFRTLGAIADKHGPIFKIRLGTKRAVVVSSWEIMKEVLATNNLVWLNRPSSGASSHLVYGPAIFGFSPYGPYWREVRKVVSLELLSNRRLDLLAGVRASEVGTAINELHSLCTNSAAKVDMSEWFSSLVMNATIRMMSGKRYSAVKGRDDSDEESRRFGEAIDEFLHLTGSFLVSDFVPCTEWLDLGGTLKRMKRNAEVLDQIMSGWVEEHRRSGGGSGGDGLREERDFIDALLSFVGGDVDSMYHGQKSETVVKGTALNLVVGGVDTTFVTLTWALSLLVNHSQVLKRAQEELDLRIGRENWVEESDTKKLVYLQAIIMETMRLYPAGPLIPREAIKDCRLAGYNLPKGTMLFLNFWRLHRDSRIWQEPDEFKPERFLTAHVDVDVRGQQFEYLPFSSGRRACPGISLAMRMLFLTLARVLQGFNITTPTNEPVDMREGLSMTLPKVTPLEVILSPRLSDELYRNNIS</sequence>
<dbReference type="AlphaFoldDB" id="A0AA88A6H4"/>
<dbReference type="GO" id="GO:0020037">
    <property type="term" value="F:heme binding"/>
    <property type="evidence" value="ECO:0007669"/>
    <property type="project" value="InterPro"/>
</dbReference>
<feature type="binding site" description="axial binding residue" evidence="11">
    <location>
        <position position="440"/>
    </location>
    <ligand>
        <name>heme</name>
        <dbReference type="ChEBI" id="CHEBI:30413"/>
    </ligand>
    <ligandPart>
        <name>Fe</name>
        <dbReference type="ChEBI" id="CHEBI:18248"/>
    </ligandPart>
</feature>
<evidence type="ECO:0000256" key="9">
    <source>
        <dbReference type="ARBA" id="ARBA00023033"/>
    </source>
</evidence>
<dbReference type="FunFam" id="1.10.630.10:FF:000026">
    <property type="entry name" value="Cytochrome P450 82C4"/>
    <property type="match status" value="1"/>
</dbReference>
<dbReference type="InterPro" id="IPR050651">
    <property type="entry name" value="Plant_Cytochrome_P450_Monoox"/>
</dbReference>
<evidence type="ECO:0008006" key="15">
    <source>
        <dbReference type="Google" id="ProtNLM"/>
    </source>
</evidence>
<keyword evidence="3 11" id="KW-0349">Heme</keyword>
<evidence type="ECO:0000256" key="2">
    <source>
        <dbReference type="ARBA" id="ARBA00010617"/>
    </source>
</evidence>
<evidence type="ECO:0000256" key="10">
    <source>
        <dbReference type="ARBA" id="ARBA00023136"/>
    </source>
</evidence>
<keyword evidence="14" id="KW-1185">Reference proteome</keyword>
<evidence type="ECO:0000256" key="12">
    <source>
        <dbReference type="RuleBase" id="RU000461"/>
    </source>
</evidence>
<keyword evidence="10" id="KW-0472">Membrane</keyword>
<dbReference type="Proteomes" id="UP001187192">
    <property type="component" value="Unassembled WGS sequence"/>
</dbReference>
<evidence type="ECO:0000256" key="6">
    <source>
        <dbReference type="ARBA" id="ARBA00022989"/>
    </source>
</evidence>
<dbReference type="PRINTS" id="PR00463">
    <property type="entry name" value="EP450I"/>
</dbReference>
<comment type="caution">
    <text evidence="13">The sequence shown here is derived from an EMBL/GenBank/DDBJ whole genome shotgun (WGS) entry which is preliminary data.</text>
</comment>
<comment type="similarity">
    <text evidence="2 12">Belongs to the cytochrome P450 family.</text>
</comment>
<keyword evidence="9 12" id="KW-0503">Monooxygenase</keyword>
<dbReference type="SUPFAM" id="SSF48264">
    <property type="entry name" value="Cytochrome P450"/>
    <property type="match status" value="1"/>
</dbReference>
<evidence type="ECO:0000313" key="14">
    <source>
        <dbReference type="Proteomes" id="UP001187192"/>
    </source>
</evidence>
<dbReference type="GO" id="GO:0016705">
    <property type="term" value="F:oxidoreductase activity, acting on paired donors, with incorporation or reduction of molecular oxygen"/>
    <property type="evidence" value="ECO:0007669"/>
    <property type="project" value="InterPro"/>
</dbReference>
<evidence type="ECO:0000256" key="1">
    <source>
        <dbReference type="ARBA" id="ARBA00004167"/>
    </source>
</evidence>
<protein>
    <recommendedName>
        <fullName evidence="15">Cytochrome P450</fullName>
    </recommendedName>
</protein>
<gene>
    <name evidence="13" type="ORF">TIFTF001_019425</name>
</gene>
<keyword evidence="7 12" id="KW-0560">Oxidoreductase</keyword>
<dbReference type="InterPro" id="IPR017972">
    <property type="entry name" value="Cyt_P450_CS"/>
</dbReference>
<dbReference type="PANTHER" id="PTHR47947:SF1">
    <property type="entry name" value="CYTOCHROME P450 82E3"/>
    <property type="match status" value="1"/>
</dbReference>
<evidence type="ECO:0000256" key="8">
    <source>
        <dbReference type="ARBA" id="ARBA00023004"/>
    </source>
</evidence>
<keyword evidence="4" id="KW-0812">Transmembrane</keyword>
<evidence type="ECO:0000256" key="7">
    <source>
        <dbReference type="ARBA" id="ARBA00023002"/>
    </source>
</evidence>
<dbReference type="InterPro" id="IPR001128">
    <property type="entry name" value="Cyt_P450"/>
</dbReference>
<keyword evidence="8 11" id="KW-0408">Iron</keyword>
<dbReference type="InterPro" id="IPR002401">
    <property type="entry name" value="Cyt_P450_E_grp-I"/>
</dbReference>
<proteinExistence type="inferred from homology"/>
<evidence type="ECO:0000256" key="11">
    <source>
        <dbReference type="PIRSR" id="PIRSR602401-1"/>
    </source>
</evidence>
<comment type="subcellular location">
    <subcellularLocation>
        <location evidence="1">Membrane</location>
        <topology evidence="1">Single-pass membrane protein</topology>
    </subcellularLocation>
</comment>
<dbReference type="EMBL" id="BTGU01000033">
    <property type="protein sequence ID" value="GMN50264.1"/>
    <property type="molecule type" value="Genomic_DNA"/>
</dbReference>
<dbReference type="GO" id="GO:0016020">
    <property type="term" value="C:membrane"/>
    <property type="evidence" value="ECO:0007669"/>
    <property type="project" value="UniProtKB-SubCell"/>
</dbReference>
<dbReference type="InterPro" id="IPR036396">
    <property type="entry name" value="Cyt_P450_sf"/>
</dbReference>
<accession>A0AA88A6H4</accession>
<organism evidence="13 14">
    <name type="scientific">Ficus carica</name>
    <name type="common">Common fig</name>
    <dbReference type="NCBI Taxonomy" id="3494"/>
    <lineage>
        <taxon>Eukaryota</taxon>
        <taxon>Viridiplantae</taxon>
        <taxon>Streptophyta</taxon>
        <taxon>Embryophyta</taxon>
        <taxon>Tracheophyta</taxon>
        <taxon>Spermatophyta</taxon>
        <taxon>Magnoliopsida</taxon>
        <taxon>eudicotyledons</taxon>
        <taxon>Gunneridae</taxon>
        <taxon>Pentapetalae</taxon>
        <taxon>rosids</taxon>
        <taxon>fabids</taxon>
        <taxon>Rosales</taxon>
        <taxon>Moraceae</taxon>
        <taxon>Ficeae</taxon>
        <taxon>Ficus</taxon>
    </lineage>
</organism>
<keyword evidence="5 11" id="KW-0479">Metal-binding</keyword>
<keyword evidence="6" id="KW-1133">Transmembrane helix</keyword>
<name>A0AA88A6H4_FICCA</name>
<dbReference type="PROSITE" id="PS00086">
    <property type="entry name" value="CYTOCHROME_P450"/>
    <property type="match status" value="1"/>
</dbReference>
<dbReference type="Pfam" id="PF00067">
    <property type="entry name" value="p450"/>
    <property type="match status" value="1"/>
</dbReference>
<dbReference type="PRINTS" id="PR00385">
    <property type="entry name" value="P450"/>
</dbReference>
<evidence type="ECO:0000313" key="13">
    <source>
        <dbReference type="EMBL" id="GMN50264.1"/>
    </source>
</evidence>
<dbReference type="GO" id="GO:0005506">
    <property type="term" value="F:iron ion binding"/>
    <property type="evidence" value="ECO:0007669"/>
    <property type="project" value="InterPro"/>
</dbReference>
<evidence type="ECO:0000256" key="3">
    <source>
        <dbReference type="ARBA" id="ARBA00022617"/>
    </source>
</evidence>
<comment type="cofactor">
    <cofactor evidence="11">
        <name>heme</name>
        <dbReference type="ChEBI" id="CHEBI:30413"/>
    </cofactor>
</comment>
<dbReference type="PANTHER" id="PTHR47947">
    <property type="entry name" value="CYTOCHROME P450 82C3-RELATED"/>
    <property type="match status" value="1"/>
</dbReference>
<evidence type="ECO:0000256" key="5">
    <source>
        <dbReference type="ARBA" id="ARBA00022723"/>
    </source>
</evidence>
<dbReference type="Gene3D" id="1.10.630.10">
    <property type="entry name" value="Cytochrome P450"/>
    <property type="match status" value="1"/>
</dbReference>
<dbReference type="GO" id="GO:0004497">
    <property type="term" value="F:monooxygenase activity"/>
    <property type="evidence" value="ECO:0007669"/>
    <property type="project" value="UniProtKB-KW"/>
</dbReference>